<keyword evidence="3" id="KW-1185">Reference proteome</keyword>
<dbReference type="OMA" id="CFEDFPE"/>
<gene>
    <name evidence="2" type="ORF">HPLM_LOCUS6287</name>
</gene>
<sequence length="90" mass="10164">MEDFSPGSTSYNGTVNSQSRGGCLEKCFEDFPECFVVGVKAVDSGYQCNIYYLRKSPINFKWTSDPSITLYKLERDEVDVKCPFAVDVLK</sequence>
<proteinExistence type="predicted"/>
<protein>
    <submittedName>
        <fullName evidence="4">Apple domain-containing protein</fullName>
    </submittedName>
</protein>
<reference evidence="4" key="1">
    <citation type="submission" date="2017-02" db="UniProtKB">
        <authorList>
            <consortium name="WormBaseParasite"/>
        </authorList>
    </citation>
    <scope>IDENTIFICATION</scope>
</reference>
<reference evidence="2 3" key="2">
    <citation type="submission" date="2018-11" db="EMBL/GenBank/DDBJ databases">
        <authorList>
            <consortium name="Pathogen Informatics"/>
        </authorList>
    </citation>
    <scope>NUCLEOTIDE SEQUENCE [LARGE SCALE GENOMIC DNA]</scope>
    <source>
        <strain evidence="2 3">MHpl1</strain>
    </source>
</reference>
<dbReference type="WBParaSite" id="HPLM_0000629501-mRNA-1">
    <property type="protein sequence ID" value="HPLM_0000629501-mRNA-1"/>
    <property type="gene ID" value="HPLM_0000629501"/>
</dbReference>
<dbReference type="EMBL" id="UZAF01016472">
    <property type="protein sequence ID" value="VDO28523.1"/>
    <property type="molecule type" value="Genomic_DNA"/>
</dbReference>
<evidence type="ECO:0000313" key="3">
    <source>
        <dbReference type="Proteomes" id="UP000268014"/>
    </source>
</evidence>
<evidence type="ECO:0000313" key="4">
    <source>
        <dbReference type="WBParaSite" id="HPLM_0000629501-mRNA-1"/>
    </source>
</evidence>
<evidence type="ECO:0000256" key="1">
    <source>
        <dbReference type="SAM" id="MobiDB-lite"/>
    </source>
</evidence>
<evidence type="ECO:0000313" key="2">
    <source>
        <dbReference type="EMBL" id="VDO28523.1"/>
    </source>
</evidence>
<organism evidence="4">
    <name type="scientific">Haemonchus placei</name>
    <name type="common">Barber's pole worm</name>
    <dbReference type="NCBI Taxonomy" id="6290"/>
    <lineage>
        <taxon>Eukaryota</taxon>
        <taxon>Metazoa</taxon>
        <taxon>Ecdysozoa</taxon>
        <taxon>Nematoda</taxon>
        <taxon>Chromadorea</taxon>
        <taxon>Rhabditida</taxon>
        <taxon>Rhabditina</taxon>
        <taxon>Rhabditomorpha</taxon>
        <taxon>Strongyloidea</taxon>
        <taxon>Trichostrongylidae</taxon>
        <taxon>Haemonchus</taxon>
    </lineage>
</organism>
<feature type="region of interest" description="Disordered" evidence="1">
    <location>
        <begin position="1"/>
        <end position="20"/>
    </location>
</feature>
<dbReference type="AlphaFoldDB" id="A0A0N4W7Z7"/>
<dbReference type="Proteomes" id="UP000268014">
    <property type="component" value="Unassembled WGS sequence"/>
</dbReference>
<dbReference type="OrthoDB" id="10329663at2759"/>
<accession>A0A0N4W7Z7</accession>
<name>A0A0N4W7Z7_HAEPC</name>